<organism evidence="1 2">
    <name type="scientific">Choristoneura fumiferana</name>
    <name type="common">Spruce budworm moth</name>
    <name type="synonym">Archips fumiferana</name>
    <dbReference type="NCBI Taxonomy" id="7141"/>
    <lineage>
        <taxon>Eukaryota</taxon>
        <taxon>Metazoa</taxon>
        <taxon>Ecdysozoa</taxon>
        <taxon>Arthropoda</taxon>
        <taxon>Hexapoda</taxon>
        <taxon>Insecta</taxon>
        <taxon>Pterygota</taxon>
        <taxon>Neoptera</taxon>
        <taxon>Endopterygota</taxon>
        <taxon>Lepidoptera</taxon>
        <taxon>Glossata</taxon>
        <taxon>Ditrysia</taxon>
        <taxon>Tortricoidea</taxon>
        <taxon>Tortricidae</taxon>
        <taxon>Tortricinae</taxon>
        <taxon>Choristoneura</taxon>
    </lineage>
</organism>
<reference evidence="1 2" key="1">
    <citation type="journal article" date="2022" name="Genome Biol. Evol.">
        <title>The Spruce Budworm Genome: Reconstructing the Evolutionary History of Antifreeze Proteins.</title>
        <authorList>
            <person name="Beliveau C."/>
            <person name="Gagne P."/>
            <person name="Picq S."/>
            <person name="Vernygora O."/>
            <person name="Keeling C.I."/>
            <person name="Pinkney K."/>
            <person name="Doucet D."/>
            <person name="Wen F."/>
            <person name="Johnston J.S."/>
            <person name="Maaroufi H."/>
            <person name="Boyle B."/>
            <person name="Laroche J."/>
            <person name="Dewar K."/>
            <person name="Juretic N."/>
            <person name="Blackburn G."/>
            <person name="Nisole A."/>
            <person name="Brunet B."/>
            <person name="Brandao M."/>
            <person name="Lumley L."/>
            <person name="Duan J."/>
            <person name="Quan G."/>
            <person name="Lucarotti C.J."/>
            <person name="Roe A.D."/>
            <person name="Sperling F.A.H."/>
            <person name="Levesque R.C."/>
            <person name="Cusson M."/>
        </authorList>
    </citation>
    <scope>NUCLEOTIDE SEQUENCE [LARGE SCALE GENOMIC DNA]</scope>
    <source>
        <strain evidence="1">Glfc:IPQL:Cfum</strain>
    </source>
</reference>
<keyword evidence="2" id="KW-1185">Reference proteome</keyword>
<protein>
    <submittedName>
        <fullName evidence="1">Uncharacterized protein</fullName>
    </submittedName>
</protein>
<comment type="caution">
    <text evidence="1">The sequence shown here is derived from an EMBL/GenBank/DDBJ whole genome shotgun (WGS) entry which is preliminary data.</text>
</comment>
<evidence type="ECO:0000313" key="1">
    <source>
        <dbReference type="EMBL" id="KAI8430038.1"/>
    </source>
</evidence>
<dbReference type="EMBL" id="CM046131">
    <property type="protein sequence ID" value="KAI8430038.1"/>
    <property type="molecule type" value="Genomic_DNA"/>
</dbReference>
<evidence type="ECO:0000313" key="2">
    <source>
        <dbReference type="Proteomes" id="UP001064048"/>
    </source>
</evidence>
<name>A0ACC0K0W8_CHOFU</name>
<accession>A0ACC0K0W8</accession>
<proteinExistence type="predicted"/>
<gene>
    <name evidence="1" type="ORF">MSG28_000474</name>
</gene>
<dbReference type="Proteomes" id="UP001064048">
    <property type="component" value="Chromosome Z"/>
</dbReference>
<sequence>MEPPSERSPLIDVRTTNGVNRNDGASTSVKPTGSDPDEMKACWDAVAMAGACGGRRPSSPSTGRRRAHSWSAVPPDNGSSEIRILRERLVRTQTRPRPEAMRQLSRRQQLTLASLALVDFMSFCSMSVMAPFFPGEASQKGLSNTVCGFVFSFYAVVIFITSPILGKFIPLVGAKFMFIAGMFIAGFCNVLFGSLVMIEDTTMFTVLCFVVRGAEALGASAYSTASYVFVVQTFPDAIGSVLGILETFVGLGMSVGPAIGGLLYSIGGFGLPFYTLGFIMCLTVPINFFLLSDCDGLVIVVVSNTWAFLDPTLEPHLRQFGLSTKQIGLVFLLFSSLYGIFSPLWGWVADRVHNHWCMMVWGLFLTTFGLLLLGPCPFIPGIPTDLWLDLVALSILSISVALTLLPTFQGVLASSIYEGGCPEALATYSAVAGVWSCCYSLGEVTGPVLGGALVQRYGFALGATICAGACFTMAVVALTFFTLRESSKWLSTESWSESLPSSDSTWTSSRFCTRSAPSRLDTSPLLTSCSRYSKNCYYPNATSTPIGLCIKHKSPNKSGSASITDTVVNILKFQYVTNVIVEIRKKSKPVNSNVRVPNSDLYQDYLKREEGDVIKKTLTSSCINENNNKTDELTTPDADTYCSYLENAIFGSPAVLEHLNLDNLLVKRHHHGLVSKTENPNAGMMRSEDIIRHNLEKVNFYEKNNQCSPGNTFHWNHNQTNQNTVGGVQLLTPTMKQILLIISVAFVFADEKNPDTECEQVLVHGKYHKKDVLVGGLDLPYQLSIYKPEHKIFFSYNVGKQVEDTFKLGYIEKDKKNFTEISKVKNGFASAVDEANHHVYLGGSNGIYNYHQKKKEEAVHQVISGHNIWYMFFKSHYLYFIEFPSQKLYKYDTGEKEATPKHQTHITEKIYQFVIDKDGDQFITTDKGLFGIKNDTLEHIHYSNKKLFRGAALNNDGEAYFCGNHSIYVVNKQSHNLEEIANIRNVFGITFDGENNIIYSDPDEIVKLVPGTCELL</sequence>